<name>A0ABT3T7F4_9GAMM</name>
<dbReference type="EMBL" id="SHNO01000001">
    <property type="protein sequence ID" value="MCX2977429.1"/>
    <property type="molecule type" value="Genomic_DNA"/>
</dbReference>
<reference evidence="2" key="1">
    <citation type="submission" date="2019-02" db="EMBL/GenBank/DDBJ databases">
        <authorList>
            <person name="Li S.-H."/>
        </authorList>
    </citation>
    <scope>NUCLEOTIDE SEQUENCE</scope>
    <source>
        <strain evidence="2">IMCC11814</strain>
    </source>
</reference>
<comment type="caution">
    <text evidence="2">The sequence shown here is derived from an EMBL/GenBank/DDBJ whole genome shotgun (WGS) entry which is preliminary data.</text>
</comment>
<keyword evidence="3" id="KW-1185">Reference proteome</keyword>
<proteinExistence type="predicted"/>
<organism evidence="2 3">
    <name type="scientific">Candidatus Marimicrobium litorale</name>
    <dbReference type="NCBI Taxonomy" id="2518991"/>
    <lineage>
        <taxon>Bacteria</taxon>
        <taxon>Pseudomonadati</taxon>
        <taxon>Pseudomonadota</taxon>
        <taxon>Gammaproteobacteria</taxon>
        <taxon>Cellvibrionales</taxon>
        <taxon>Halieaceae</taxon>
        <taxon>Marimicrobium</taxon>
    </lineage>
</organism>
<keyword evidence="1" id="KW-0732">Signal</keyword>
<accession>A0ABT3T7F4</accession>
<dbReference type="InterPro" id="IPR032466">
    <property type="entry name" value="Metal_Hydrolase"/>
</dbReference>
<dbReference type="RefSeq" id="WP_279249150.1">
    <property type="nucleotide sequence ID" value="NZ_SHNO01000001.1"/>
</dbReference>
<dbReference type="Gene3D" id="3.20.20.140">
    <property type="entry name" value="Metal-dependent hydrolases"/>
    <property type="match status" value="1"/>
</dbReference>
<evidence type="ECO:0000256" key="1">
    <source>
        <dbReference type="SAM" id="SignalP"/>
    </source>
</evidence>
<dbReference type="PROSITE" id="PS51257">
    <property type="entry name" value="PROKAR_LIPOPROTEIN"/>
    <property type="match status" value="1"/>
</dbReference>
<protein>
    <recommendedName>
        <fullName evidence="4">Membrane dipeptidase (Peptidase family M19)</fullName>
    </recommendedName>
</protein>
<evidence type="ECO:0000313" key="3">
    <source>
        <dbReference type="Proteomes" id="UP001143304"/>
    </source>
</evidence>
<evidence type="ECO:0000313" key="2">
    <source>
        <dbReference type="EMBL" id="MCX2977429.1"/>
    </source>
</evidence>
<evidence type="ECO:0008006" key="4">
    <source>
        <dbReference type="Google" id="ProtNLM"/>
    </source>
</evidence>
<dbReference type="Proteomes" id="UP001143304">
    <property type="component" value="Unassembled WGS sequence"/>
</dbReference>
<gene>
    <name evidence="2" type="ORF">EYC82_08685</name>
</gene>
<sequence>MNSPFTKFVSLLCITLMTAACSDSSDNGSGTGAVSIAALPGESVYEAANACVAISPDEGKYYISGTPVIPDDDAGGAGAGWESDLTGVGVADLSDAGRFLLRPSDLGKYLIYDRVGNYLVSNGDVLLLATQLASDTGVVDGEVVIEDRMQSEGEWQLYTTANGRYQLQHIKSGAYIGSEGAMVTEDQAASLLLALQTDCAEFPELTLDASGEVTVTEFEDGSVFGFVESHAHLFTNLAFGGGGTFHGAPFHPLGVEHALPDCDLVHGEEGRRDIMGSSFSGGDLDALLVALVAGELPEKDHDTEGYPVFTEWPAAPSSATHQVQYYKWLERAYLSGLRLLIQHATTNEILCQLTTGVGAQPRRFDCNDMVNVDRIIEATYAMERYIDAQEGGPGEGWFRIVFSPAEAREEIKAGNLAVVLGIETSDLFDCYLVPFGDFSACTEADVLAKLDEYHDRGVRALFPVHKYDNGFSAGDGDRGIIDIGNFSHTGHYNNYVECPEELLEFSGGFDSGGVVFAGLNQPRDIYDSQPLFDMSGYADDPVGTLFQFSNLLLGADSLDGEYCQKHGLTDLGEFLIEEMMKRGMILEVDHLPRKSYQRAFEILEENDYPAIGTHGRNKNGEIYALGGMSKFNFGRCRSASTPATMDDGFQSRIALMKEKGAFPAEGFGFDLNGFAGAPSPRFGERANCSDPQTDEGITYPFKSYAGDITLEQPVVGNRTLDFNTEGMVHLGLVAELIEDVRRDGATDEELEPLFKSAEGYLRMWEKAQSRGLALSQ</sequence>
<dbReference type="SUPFAM" id="SSF51556">
    <property type="entry name" value="Metallo-dependent hydrolases"/>
    <property type="match status" value="1"/>
</dbReference>
<feature type="chain" id="PRO_5046940509" description="Membrane dipeptidase (Peptidase family M19)" evidence="1">
    <location>
        <begin position="23"/>
        <end position="776"/>
    </location>
</feature>
<feature type="signal peptide" evidence="1">
    <location>
        <begin position="1"/>
        <end position="22"/>
    </location>
</feature>